<dbReference type="InterPro" id="IPR051473">
    <property type="entry name" value="P2Ox-like"/>
</dbReference>
<evidence type="ECO:0000256" key="3">
    <source>
        <dbReference type="ARBA" id="ARBA00022630"/>
    </source>
</evidence>
<evidence type="ECO:0000256" key="4">
    <source>
        <dbReference type="ARBA" id="ARBA00022827"/>
    </source>
</evidence>
<protein>
    <submittedName>
        <fullName evidence="8">GMC oxidoreductase</fullName>
    </submittedName>
</protein>
<dbReference type="PANTHER" id="PTHR42784">
    <property type="entry name" value="PYRANOSE 2-OXIDASE"/>
    <property type="match status" value="1"/>
</dbReference>
<evidence type="ECO:0000313" key="9">
    <source>
        <dbReference type="Proteomes" id="UP001595906"/>
    </source>
</evidence>
<dbReference type="PANTHER" id="PTHR42784:SF1">
    <property type="entry name" value="PYRANOSE 2-OXIDASE"/>
    <property type="match status" value="1"/>
</dbReference>
<evidence type="ECO:0000259" key="7">
    <source>
        <dbReference type="Pfam" id="PF05199"/>
    </source>
</evidence>
<dbReference type="RefSeq" id="WP_379014482.1">
    <property type="nucleotide sequence ID" value="NZ_JBHSDC010000022.1"/>
</dbReference>
<evidence type="ECO:0000256" key="2">
    <source>
        <dbReference type="ARBA" id="ARBA00010790"/>
    </source>
</evidence>
<evidence type="ECO:0000259" key="6">
    <source>
        <dbReference type="Pfam" id="PF00732"/>
    </source>
</evidence>
<dbReference type="EMBL" id="JBHSDC010000022">
    <property type="protein sequence ID" value="MFC4232577.1"/>
    <property type="molecule type" value="Genomic_DNA"/>
</dbReference>
<feature type="domain" description="Glucose-methanol-choline oxidoreductase N-terminal" evidence="6">
    <location>
        <begin position="76"/>
        <end position="303"/>
    </location>
</feature>
<comment type="caution">
    <text evidence="8">The sequence shown here is derived from an EMBL/GenBank/DDBJ whole genome shotgun (WGS) entry which is preliminary data.</text>
</comment>
<proteinExistence type="inferred from homology"/>
<comment type="cofactor">
    <cofactor evidence="1">
        <name>FAD</name>
        <dbReference type="ChEBI" id="CHEBI:57692"/>
    </cofactor>
</comment>
<dbReference type="InterPro" id="IPR000172">
    <property type="entry name" value="GMC_OxRdtase_N"/>
</dbReference>
<dbReference type="InterPro" id="IPR036188">
    <property type="entry name" value="FAD/NAD-bd_sf"/>
</dbReference>
<feature type="domain" description="Glucose-methanol-choline oxidoreductase C-terminal" evidence="7">
    <location>
        <begin position="442"/>
        <end position="498"/>
    </location>
</feature>
<keyword evidence="4" id="KW-0274">FAD</keyword>
<gene>
    <name evidence="8" type="ORF">ACFOW1_11780</name>
</gene>
<name>A0ABV8PX05_9BACT</name>
<evidence type="ECO:0000256" key="1">
    <source>
        <dbReference type="ARBA" id="ARBA00001974"/>
    </source>
</evidence>
<dbReference type="Proteomes" id="UP001595906">
    <property type="component" value="Unassembled WGS sequence"/>
</dbReference>
<evidence type="ECO:0000256" key="5">
    <source>
        <dbReference type="ARBA" id="ARBA00023002"/>
    </source>
</evidence>
<comment type="similarity">
    <text evidence="2">Belongs to the GMC oxidoreductase family.</text>
</comment>
<evidence type="ECO:0000313" key="8">
    <source>
        <dbReference type="EMBL" id="MFC4232577.1"/>
    </source>
</evidence>
<keyword evidence="9" id="KW-1185">Reference proteome</keyword>
<keyword evidence="3" id="KW-0285">Flavoprotein</keyword>
<organism evidence="8 9">
    <name type="scientific">Parasediminibacterium paludis</name>
    <dbReference type="NCBI Taxonomy" id="908966"/>
    <lineage>
        <taxon>Bacteria</taxon>
        <taxon>Pseudomonadati</taxon>
        <taxon>Bacteroidota</taxon>
        <taxon>Chitinophagia</taxon>
        <taxon>Chitinophagales</taxon>
        <taxon>Chitinophagaceae</taxon>
        <taxon>Parasediminibacterium</taxon>
    </lineage>
</organism>
<dbReference type="SUPFAM" id="SSF51905">
    <property type="entry name" value="FAD/NAD(P)-binding domain"/>
    <property type="match status" value="1"/>
</dbReference>
<dbReference type="Pfam" id="PF00732">
    <property type="entry name" value="GMC_oxred_N"/>
    <property type="match status" value="1"/>
</dbReference>
<dbReference type="InterPro" id="IPR007867">
    <property type="entry name" value="GMC_OxRtase_C"/>
</dbReference>
<dbReference type="Gene3D" id="3.50.50.60">
    <property type="entry name" value="FAD/NAD(P)-binding domain"/>
    <property type="match status" value="2"/>
</dbReference>
<dbReference type="Pfam" id="PF05199">
    <property type="entry name" value="GMC_oxred_C"/>
    <property type="match status" value="1"/>
</dbReference>
<sequence length="513" mass="57055">MNNYDIIIIGTGSGGSAMAYQLAPTGKKILILERGGFVPKEKENWDAKKVVAEGIYRPNETWYDKDNQPFKPYIHYNVGGNSKFYGAAMFRFRTTDFEEVKHYGGISPAWPFGYDTLQPYYDTAETLFSVHGKRGSDPTEPPTQMSYPYQPLPYEPLTSDLSDKLQQIGLQPFPLPMAVKLPQDVNKNASPVILENFDGFPDPTDSKADGQTSCLNMALQYPNVTMRVNAFVEKIITHENGKKATGVEVVINGETIVFTADLIFTACGAINSAALFLRSKNDCHPNGLANSSGLVGKNLMLHHNGCLVAFTKKNNDCKFQKSFGIADFYYGADDSDLPLGEIQLMGRNDPDTIMWLAGKQYPGKTYAELKAMSIDFWLTAEDLPSENNRVSLREDGSIKVSYEPTNIEAFHRLKDKLKQTFEKLGTIDTDYQDVFWNGYDLDVTGVSHQNGTLKMGEDASTSVVDTNCKTHDIDNLYVCDASFFPSCGAFNPALTLVANSLRVGKHIIEHYKL</sequence>
<keyword evidence="5" id="KW-0560">Oxidoreductase</keyword>
<reference evidence="9" key="1">
    <citation type="journal article" date="2019" name="Int. J. Syst. Evol. Microbiol.">
        <title>The Global Catalogue of Microorganisms (GCM) 10K type strain sequencing project: providing services to taxonomists for standard genome sequencing and annotation.</title>
        <authorList>
            <consortium name="The Broad Institute Genomics Platform"/>
            <consortium name="The Broad Institute Genome Sequencing Center for Infectious Disease"/>
            <person name="Wu L."/>
            <person name="Ma J."/>
        </authorList>
    </citation>
    <scope>NUCLEOTIDE SEQUENCE [LARGE SCALE GENOMIC DNA]</scope>
    <source>
        <strain evidence="9">CECT 8010</strain>
    </source>
</reference>
<accession>A0ABV8PX05</accession>